<evidence type="ECO:0000313" key="2">
    <source>
        <dbReference type="EMBL" id="PIT02231.1"/>
    </source>
</evidence>
<feature type="domain" description="Beta-lactamase-related" evidence="1">
    <location>
        <begin position="75"/>
        <end position="368"/>
    </location>
</feature>
<organism evidence="2 3">
    <name type="scientific">Bradyrhizobium nitroreducens</name>
    <dbReference type="NCBI Taxonomy" id="709803"/>
    <lineage>
        <taxon>Bacteria</taxon>
        <taxon>Pseudomonadati</taxon>
        <taxon>Pseudomonadota</taxon>
        <taxon>Alphaproteobacteria</taxon>
        <taxon>Hyphomicrobiales</taxon>
        <taxon>Nitrobacteraceae</taxon>
        <taxon>Bradyrhizobium</taxon>
    </lineage>
</organism>
<dbReference type="EMBL" id="LFJC01000003">
    <property type="protein sequence ID" value="PIT02231.1"/>
    <property type="molecule type" value="Genomic_DNA"/>
</dbReference>
<keyword evidence="3" id="KW-1185">Reference proteome</keyword>
<proteinExistence type="predicted"/>
<name>A0A2M6UCI7_9BRAD</name>
<gene>
    <name evidence="2" type="ORF">TSA1_16810</name>
</gene>
<sequence length="385" mass="42032">MEADAPQPDVNLSNWRQSPQNHRAFHHLPSEIATARVRSGSKGARFPSSSESIEAFSLRLPNGSSMGLEPFLAATSTDAMIVLHDGRLVYEAYRNGMEPNSHHIAMSATKAVIGLLTEILAADGAMRLDRPITAYVPEVTNSAYAAARARDLLDMRVAVLFDATQEKSYARSVGWEPPGDPKTDIRSFFSRLGGPAWPCGGGFTYHSANTDLLGWVIERATSAKVQDLLSEKLWTPIASDDAELTLDWDGFARSAGGLCATARDLARLGQVVCLDGSSGSAQIFPNHIVHGLATGGDRKAWSSGQWGESFAPISRSMSYRSGWYTVDTDPEILFAMGIHGQNLFVDRKNKIVMAKFSSWPQPVDGRTMWLTHAGFDEVRRCLRSS</sequence>
<dbReference type="InterPro" id="IPR050789">
    <property type="entry name" value="Diverse_Enzym_Activities"/>
</dbReference>
<dbReference type="PANTHER" id="PTHR43283:SF7">
    <property type="entry name" value="BETA-LACTAMASE-RELATED DOMAIN-CONTAINING PROTEIN"/>
    <property type="match status" value="1"/>
</dbReference>
<dbReference type="InterPro" id="IPR001466">
    <property type="entry name" value="Beta-lactam-related"/>
</dbReference>
<dbReference type="Proteomes" id="UP000228930">
    <property type="component" value="Unassembled WGS sequence"/>
</dbReference>
<comment type="caution">
    <text evidence="2">The sequence shown here is derived from an EMBL/GenBank/DDBJ whole genome shotgun (WGS) entry which is preliminary data.</text>
</comment>
<dbReference type="SUPFAM" id="SSF56601">
    <property type="entry name" value="beta-lactamase/transpeptidase-like"/>
    <property type="match status" value="1"/>
</dbReference>
<dbReference type="Pfam" id="PF00144">
    <property type="entry name" value="Beta-lactamase"/>
    <property type="match status" value="1"/>
</dbReference>
<dbReference type="InterPro" id="IPR012338">
    <property type="entry name" value="Beta-lactam/transpept-like"/>
</dbReference>
<evidence type="ECO:0000313" key="3">
    <source>
        <dbReference type="Proteomes" id="UP000228930"/>
    </source>
</evidence>
<dbReference type="PANTHER" id="PTHR43283">
    <property type="entry name" value="BETA-LACTAMASE-RELATED"/>
    <property type="match status" value="1"/>
</dbReference>
<reference evidence="2 3" key="1">
    <citation type="submission" date="2015-06" db="EMBL/GenBank/DDBJ databases">
        <title>Comparative genome analysis of nirS-carrying Bradyrhizobium sp. strains.</title>
        <authorList>
            <person name="Ishii S."/>
            <person name="Jang J."/>
            <person name="Nishizawa T."/>
            <person name="Senoo K."/>
        </authorList>
    </citation>
    <scope>NUCLEOTIDE SEQUENCE [LARGE SCALE GENOMIC DNA]</scope>
    <source>
        <strain evidence="2 3">TSA1</strain>
    </source>
</reference>
<dbReference type="RefSeq" id="WP_245448319.1">
    <property type="nucleotide sequence ID" value="NZ_LFJC01000003.1"/>
</dbReference>
<evidence type="ECO:0000259" key="1">
    <source>
        <dbReference type="Pfam" id="PF00144"/>
    </source>
</evidence>
<protein>
    <submittedName>
        <fullName evidence="2">Beta-lactamase</fullName>
    </submittedName>
</protein>
<dbReference type="Gene3D" id="3.40.710.10">
    <property type="entry name" value="DD-peptidase/beta-lactamase superfamily"/>
    <property type="match status" value="1"/>
</dbReference>
<dbReference type="AlphaFoldDB" id="A0A2M6UCI7"/>
<accession>A0A2M6UCI7</accession>